<organism evidence="2 3">
    <name type="scientific">Phytophthora fragariaefolia</name>
    <dbReference type="NCBI Taxonomy" id="1490495"/>
    <lineage>
        <taxon>Eukaryota</taxon>
        <taxon>Sar</taxon>
        <taxon>Stramenopiles</taxon>
        <taxon>Oomycota</taxon>
        <taxon>Peronosporomycetes</taxon>
        <taxon>Peronosporales</taxon>
        <taxon>Peronosporaceae</taxon>
        <taxon>Phytophthora</taxon>
    </lineage>
</organism>
<gene>
    <name evidence="2" type="ORF">Pfra01_003057700</name>
</gene>
<evidence type="ECO:0000256" key="1">
    <source>
        <dbReference type="SAM" id="MobiDB-lite"/>
    </source>
</evidence>
<sequence>MELKPPNNPPPARSLLFEDSEEEGEVQVDYEESPDEAPGSPGRSTSGTAAPPTRDVSPRVLRTPNPFPERPDGLLALRELSEPRDPPLRTVDSAMEVAVVTNDLDEAQSRQVALELRAPVSKRPVARPLLTPSVRDYGIQPRDPAETARHAASQPKYLCDRGLPWVGVRPGALVLTQRPSQLIAGKCEATDDAVASPRGAVDLSDQKRPRGQGSCRRGTSNSHAFSEWGSLSTLPDTGYAHGTEVSIEYVLRESGDSPVRRATPKAAVVLPQSPLPRSGAVAELSQSLRQLRLLVQDVDQRVYRCCDDIDSLHERLDWVQVPHELRDRIRGLDDQVAALERWVPHWQDSVCRGEETQRTLTVLRGQIDMLDRLREAPPGHYPVTAPMGLFAASSAFDCVGDALDPRSLKLTRAGSRYGLSKPT</sequence>
<dbReference type="AlphaFoldDB" id="A0A9W7DB51"/>
<feature type="region of interest" description="Disordered" evidence="1">
    <location>
        <begin position="194"/>
        <end position="221"/>
    </location>
</feature>
<dbReference type="Proteomes" id="UP001165121">
    <property type="component" value="Unassembled WGS sequence"/>
</dbReference>
<name>A0A9W7DB51_9STRA</name>
<feature type="region of interest" description="Disordered" evidence="1">
    <location>
        <begin position="1"/>
        <end position="72"/>
    </location>
</feature>
<feature type="compositionally biased region" description="Acidic residues" evidence="1">
    <location>
        <begin position="18"/>
        <end position="35"/>
    </location>
</feature>
<comment type="caution">
    <text evidence="2">The sequence shown here is derived from an EMBL/GenBank/DDBJ whole genome shotgun (WGS) entry which is preliminary data.</text>
</comment>
<evidence type="ECO:0000313" key="3">
    <source>
        <dbReference type="Proteomes" id="UP001165121"/>
    </source>
</evidence>
<accession>A0A9W7DB51</accession>
<protein>
    <submittedName>
        <fullName evidence="2">Unnamed protein product</fullName>
    </submittedName>
</protein>
<reference evidence="2" key="1">
    <citation type="submission" date="2023-04" db="EMBL/GenBank/DDBJ databases">
        <title>Phytophthora fragariaefolia NBRC 109709.</title>
        <authorList>
            <person name="Ichikawa N."/>
            <person name="Sato H."/>
            <person name="Tonouchi N."/>
        </authorList>
    </citation>
    <scope>NUCLEOTIDE SEQUENCE</scope>
    <source>
        <strain evidence="2">NBRC 109709</strain>
    </source>
</reference>
<dbReference type="EMBL" id="BSXT01019253">
    <property type="protein sequence ID" value="GMG18151.1"/>
    <property type="molecule type" value="Genomic_DNA"/>
</dbReference>
<keyword evidence="3" id="KW-1185">Reference proteome</keyword>
<evidence type="ECO:0000313" key="2">
    <source>
        <dbReference type="EMBL" id="GMG18151.1"/>
    </source>
</evidence>
<proteinExistence type="predicted"/>
<feature type="compositionally biased region" description="Pro residues" evidence="1">
    <location>
        <begin position="1"/>
        <end position="12"/>
    </location>
</feature>